<dbReference type="NCBIfam" id="TIGR01764">
    <property type="entry name" value="excise"/>
    <property type="match status" value="1"/>
</dbReference>
<reference evidence="2" key="2">
    <citation type="submission" date="2021-04" db="EMBL/GenBank/DDBJ databases">
        <authorList>
            <person name="Gilroy R."/>
        </authorList>
    </citation>
    <scope>NUCLEOTIDE SEQUENCE</scope>
    <source>
        <strain evidence="2">421</strain>
    </source>
</reference>
<name>A0A9D1REC5_9FIRM</name>
<dbReference type="Pfam" id="PF12728">
    <property type="entry name" value="HTH_17"/>
    <property type="match status" value="1"/>
</dbReference>
<dbReference type="Gene3D" id="3.90.105.50">
    <property type="match status" value="1"/>
</dbReference>
<reference evidence="2" key="1">
    <citation type="journal article" date="2021" name="PeerJ">
        <title>Extensive microbial diversity within the chicken gut microbiome revealed by metagenomics and culture.</title>
        <authorList>
            <person name="Gilroy R."/>
            <person name="Ravi A."/>
            <person name="Getino M."/>
            <person name="Pursley I."/>
            <person name="Horton D.L."/>
            <person name="Alikhan N.F."/>
            <person name="Baker D."/>
            <person name="Gharbi K."/>
            <person name="Hall N."/>
            <person name="Watson M."/>
            <person name="Adriaenssens E.M."/>
            <person name="Foster-Nyarko E."/>
            <person name="Jarju S."/>
            <person name="Secka A."/>
            <person name="Antonio M."/>
            <person name="Oren A."/>
            <person name="Chaudhuri R.R."/>
            <person name="La Ragione R."/>
            <person name="Hildebrand F."/>
            <person name="Pallen M.J."/>
        </authorList>
    </citation>
    <scope>NUCLEOTIDE SEQUENCE</scope>
    <source>
        <strain evidence="2">421</strain>
    </source>
</reference>
<dbReference type="InterPro" id="IPR038148">
    <property type="entry name" value="Tn1545/Tn916_Xis"/>
</dbReference>
<comment type="caution">
    <text evidence="2">The sequence shown here is derived from an EMBL/GenBank/DDBJ whole genome shotgun (WGS) entry which is preliminary data.</text>
</comment>
<gene>
    <name evidence="2" type="ORF">IAA48_05255</name>
</gene>
<dbReference type="Proteomes" id="UP000824205">
    <property type="component" value="Unassembled WGS sequence"/>
</dbReference>
<dbReference type="AlphaFoldDB" id="A0A9D1REC5"/>
<evidence type="ECO:0000259" key="1">
    <source>
        <dbReference type="Pfam" id="PF12728"/>
    </source>
</evidence>
<feature type="domain" description="Helix-turn-helix" evidence="1">
    <location>
        <begin position="27"/>
        <end position="75"/>
    </location>
</feature>
<sequence>MDSEVNCQREWFKSRGSDVPLWNRQNLSIEETAAYTGIGRDTIYKLIKQDNCNFTLRVGKRTMIKRKRFEEYLEKLYSI</sequence>
<accession>A0A9D1REC5</accession>
<evidence type="ECO:0000313" key="3">
    <source>
        <dbReference type="Proteomes" id="UP000824205"/>
    </source>
</evidence>
<protein>
    <submittedName>
        <fullName evidence="2">Helix-turn-helix domain-containing protein</fullName>
    </submittedName>
</protein>
<dbReference type="EMBL" id="DXGE01000024">
    <property type="protein sequence ID" value="HIW85885.1"/>
    <property type="molecule type" value="Genomic_DNA"/>
</dbReference>
<dbReference type="InterPro" id="IPR010093">
    <property type="entry name" value="SinI_DNA-bd"/>
</dbReference>
<proteinExistence type="predicted"/>
<dbReference type="GO" id="GO:0003677">
    <property type="term" value="F:DNA binding"/>
    <property type="evidence" value="ECO:0007669"/>
    <property type="project" value="InterPro"/>
</dbReference>
<evidence type="ECO:0000313" key="2">
    <source>
        <dbReference type="EMBL" id="HIW85885.1"/>
    </source>
</evidence>
<dbReference type="InterPro" id="IPR041657">
    <property type="entry name" value="HTH_17"/>
</dbReference>
<organism evidence="2 3">
    <name type="scientific">Candidatus Eubacterium faecipullorum</name>
    <dbReference type="NCBI Taxonomy" id="2838571"/>
    <lineage>
        <taxon>Bacteria</taxon>
        <taxon>Bacillati</taxon>
        <taxon>Bacillota</taxon>
        <taxon>Clostridia</taxon>
        <taxon>Eubacteriales</taxon>
        <taxon>Eubacteriaceae</taxon>
        <taxon>Eubacterium</taxon>
    </lineage>
</organism>